<organism evidence="2 3">
    <name type="scientific">Croceivirga thetidis</name>
    <dbReference type="NCBI Taxonomy" id="2721623"/>
    <lineage>
        <taxon>Bacteria</taxon>
        <taxon>Pseudomonadati</taxon>
        <taxon>Bacteroidota</taxon>
        <taxon>Flavobacteriia</taxon>
        <taxon>Flavobacteriales</taxon>
        <taxon>Flavobacteriaceae</taxon>
        <taxon>Croceivirga</taxon>
    </lineage>
</organism>
<keyword evidence="3" id="KW-1185">Reference proteome</keyword>
<dbReference type="RefSeq" id="WP_168552540.1">
    <property type="nucleotide sequence ID" value="NZ_JAAWWL010000002.1"/>
</dbReference>
<dbReference type="Proteomes" id="UP000718451">
    <property type="component" value="Unassembled WGS sequence"/>
</dbReference>
<feature type="chain" id="PRO_5047308199" description="Lipoprotein" evidence="1">
    <location>
        <begin position="24"/>
        <end position="260"/>
    </location>
</feature>
<proteinExistence type="predicted"/>
<gene>
    <name evidence="2" type="ORF">HCU67_10275</name>
</gene>
<keyword evidence="1" id="KW-0732">Signal</keyword>
<dbReference type="EMBL" id="JAAWWL010000002">
    <property type="protein sequence ID" value="NKI32329.1"/>
    <property type="molecule type" value="Genomic_DNA"/>
</dbReference>
<accession>A0ABX1GRW2</accession>
<reference evidence="2 3" key="1">
    <citation type="submission" date="2020-04" db="EMBL/GenBank/DDBJ databases">
        <authorList>
            <person name="Yoon J."/>
        </authorList>
    </citation>
    <scope>NUCLEOTIDE SEQUENCE [LARGE SCALE GENOMIC DNA]</scope>
    <source>
        <strain evidence="2 3">DJ-13</strain>
    </source>
</reference>
<evidence type="ECO:0000313" key="3">
    <source>
        <dbReference type="Proteomes" id="UP000718451"/>
    </source>
</evidence>
<evidence type="ECO:0008006" key="4">
    <source>
        <dbReference type="Google" id="ProtNLM"/>
    </source>
</evidence>
<protein>
    <recommendedName>
        <fullName evidence="4">Lipoprotein</fullName>
    </recommendedName>
</protein>
<name>A0ABX1GRW2_9FLAO</name>
<evidence type="ECO:0000256" key="1">
    <source>
        <dbReference type="SAM" id="SignalP"/>
    </source>
</evidence>
<evidence type="ECO:0000313" key="2">
    <source>
        <dbReference type="EMBL" id="NKI32329.1"/>
    </source>
</evidence>
<sequence>MKLTKAILGSALLVSSLIFTSCSEDEDVVVNGENEAQLSQAEVQSLLETEDVISVVDTALTDLYNQAGGTLKSSKNECYSAEYTDNGFTATFNNCVLNGTENVNGTLVVTYSASEQSVAYTASFTDFYVGDIRIVGTRTYEFNAEDPESALSFSVTSNISVELADGSTLTESGTKTFAILFEEGQDTLFNLSGEWTVTLDGNTYGISGSVSKQLNCEYWSSGVLDISKNGLAIDVDFGDGTCDNKATVIYPNGATEEIDL</sequence>
<dbReference type="PROSITE" id="PS51257">
    <property type="entry name" value="PROKAR_LIPOPROTEIN"/>
    <property type="match status" value="1"/>
</dbReference>
<feature type="signal peptide" evidence="1">
    <location>
        <begin position="1"/>
        <end position="23"/>
    </location>
</feature>
<comment type="caution">
    <text evidence="2">The sequence shown here is derived from an EMBL/GenBank/DDBJ whole genome shotgun (WGS) entry which is preliminary data.</text>
</comment>